<reference evidence="1" key="1">
    <citation type="journal article" date="2019" name="Sci. Rep.">
        <title>Draft genome of Tanacetum cinerariifolium, the natural source of mosquito coil.</title>
        <authorList>
            <person name="Yamashiro T."/>
            <person name="Shiraishi A."/>
            <person name="Satake H."/>
            <person name="Nakayama K."/>
        </authorList>
    </citation>
    <scope>NUCLEOTIDE SEQUENCE</scope>
</reference>
<gene>
    <name evidence="1" type="ORF">Tci_927467</name>
</gene>
<accession>A0A699XBY6</accession>
<comment type="caution">
    <text evidence="1">The sequence shown here is derived from an EMBL/GenBank/DDBJ whole genome shotgun (WGS) entry which is preliminary data.</text>
</comment>
<dbReference type="AlphaFoldDB" id="A0A699XBY6"/>
<feature type="non-terminal residue" evidence="1">
    <location>
        <position position="1"/>
    </location>
</feature>
<name>A0A699XBY6_TANCI</name>
<organism evidence="1">
    <name type="scientific">Tanacetum cinerariifolium</name>
    <name type="common">Dalmatian daisy</name>
    <name type="synonym">Chrysanthemum cinerariifolium</name>
    <dbReference type="NCBI Taxonomy" id="118510"/>
    <lineage>
        <taxon>Eukaryota</taxon>
        <taxon>Viridiplantae</taxon>
        <taxon>Streptophyta</taxon>
        <taxon>Embryophyta</taxon>
        <taxon>Tracheophyta</taxon>
        <taxon>Spermatophyta</taxon>
        <taxon>Magnoliopsida</taxon>
        <taxon>eudicotyledons</taxon>
        <taxon>Gunneridae</taxon>
        <taxon>Pentapetalae</taxon>
        <taxon>asterids</taxon>
        <taxon>campanulids</taxon>
        <taxon>Asterales</taxon>
        <taxon>Asteraceae</taxon>
        <taxon>Asteroideae</taxon>
        <taxon>Anthemideae</taxon>
        <taxon>Anthemidinae</taxon>
        <taxon>Tanacetum</taxon>
    </lineage>
</organism>
<protein>
    <submittedName>
        <fullName evidence="1">Uncharacterized protein</fullName>
    </submittedName>
</protein>
<sequence length="30" mass="3391">LRSQPCSLDDHVEELLFLVQGSDFGEVMLL</sequence>
<dbReference type="EMBL" id="BKCJ011818795">
    <property type="protein sequence ID" value="GFD55498.1"/>
    <property type="molecule type" value="Genomic_DNA"/>
</dbReference>
<proteinExistence type="predicted"/>
<evidence type="ECO:0000313" key="1">
    <source>
        <dbReference type="EMBL" id="GFD55498.1"/>
    </source>
</evidence>